<keyword evidence="2" id="KW-1185">Reference proteome</keyword>
<dbReference type="OrthoDB" id="5077820at2"/>
<dbReference type="STRING" id="485916.Dtox_2231"/>
<proteinExistence type="predicted"/>
<accession>C8VZS0</accession>
<gene>
    <name evidence="1" type="ordered locus">Dtox_2231</name>
</gene>
<dbReference type="HOGENOM" id="CLU_059345_0_0_9"/>
<protein>
    <recommendedName>
        <fullName evidence="3">DUF262 domain-containing protein</fullName>
    </recommendedName>
</protein>
<dbReference type="KEGG" id="dae:Dtox_2231"/>
<organism evidence="1 2">
    <name type="scientific">Desulfofarcimen acetoxidans (strain ATCC 49208 / DSM 771 / KCTC 5769 / VKM B-1644 / 5575)</name>
    <name type="common">Desulfotomaculum acetoxidans</name>
    <dbReference type="NCBI Taxonomy" id="485916"/>
    <lineage>
        <taxon>Bacteria</taxon>
        <taxon>Bacillati</taxon>
        <taxon>Bacillota</taxon>
        <taxon>Clostridia</taxon>
        <taxon>Eubacteriales</taxon>
        <taxon>Peptococcaceae</taxon>
        <taxon>Desulfofarcimen</taxon>
    </lineage>
</organism>
<dbReference type="AlphaFoldDB" id="C8VZS0"/>
<dbReference type="RefSeq" id="WP_015757750.1">
    <property type="nucleotide sequence ID" value="NC_013216.1"/>
</dbReference>
<dbReference type="eggNOG" id="ENOG502ZC07">
    <property type="taxonomic scope" value="Bacteria"/>
</dbReference>
<dbReference type="Proteomes" id="UP000002217">
    <property type="component" value="Chromosome"/>
</dbReference>
<sequence length="385" mass="45055">MSIKKIHFAEIAQTALEDRATGGRCHNCYLSIREYVNLITEINTHSNEFQRRIISIKKSLIYQKLVKDLLRGVVIPTISLFFDDVNMIVQDMEIEEENVQVLDGLQRTNCILYALKILSRKTEDDLKILSTPNILTIDQFLDDIKIRVEIWTSLTVNGILYKMVSLNAGQTPMDLEHQFEILELPLKHELNSKYQIEIFTREEERKRRESLGFNISNLVEGIIAYNTESIFPKKQATAISIMDSLDIKKNLQESAFVKNDFLMQDLVWVIDTLHKKQIEKYDRQVLEKFKGIFADSDVFFIPFMAALGKARKDCDDEQFNRKKERLINLLDNGDLDPWSLQKYEASSEKIKSNIGQKRRRMVFYTFLMYFTTVDYLDWNLGSNFI</sequence>
<name>C8VZS0_DESAS</name>
<reference evidence="1 2" key="1">
    <citation type="journal article" date="2009" name="Stand. Genomic Sci.">
        <title>Complete genome sequence of Desulfotomaculum acetoxidans type strain (5575).</title>
        <authorList>
            <person name="Spring S."/>
            <person name="Lapidus A."/>
            <person name="Schroder M."/>
            <person name="Gleim D."/>
            <person name="Sims D."/>
            <person name="Meincke L."/>
            <person name="Glavina Del Rio T."/>
            <person name="Tice H."/>
            <person name="Copeland A."/>
            <person name="Cheng J.F."/>
            <person name="Lucas S."/>
            <person name="Chen F."/>
            <person name="Nolan M."/>
            <person name="Bruce D."/>
            <person name="Goodwin L."/>
            <person name="Pitluck S."/>
            <person name="Ivanova N."/>
            <person name="Mavromatis K."/>
            <person name="Mikhailova N."/>
            <person name="Pati A."/>
            <person name="Chen A."/>
            <person name="Palaniappan K."/>
            <person name="Land M."/>
            <person name="Hauser L."/>
            <person name="Chang Y.J."/>
            <person name="Jeffries C.D."/>
            <person name="Chain P."/>
            <person name="Saunders E."/>
            <person name="Brettin T."/>
            <person name="Detter J.C."/>
            <person name="Goker M."/>
            <person name="Bristow J."/>
            <person name="Eisen J.A."/>
            <person name="Markowitz V."/>
            <person name="Hugenholtz P."/>
            <person name="Kyrpides N.C."/>
            <person name="Klenk H.P."/>
            <person name="Han C."/>
        </authorList>
    </citation>
    <scope>NUCLEOTIDE SEQUENCE [LARGE SCALE GENOMIC DNA]</scope>
    <source>
        <strain evidence="2">ATCC 49208 / DSM 771 / VKM B-1644</strain>
    </source>
</reference>
<dbReference type="EMBL" id="CP001720">
    <property type="protein sequence ID" value="ACV63048.1"/>
    <property type="molecule type" value="Genomic_DNA"/>
</dbReference>
<evidence type="ECO:0008006" key="3">
    <source>
        <dbReference type="Google" id="ProtNLM"/>
    </source>
</evidence>
<evidence type="ECO:0000313" key="2">
    <source>
        <dbReference type="Proteomes" id="UP000002217"/>
    </source>
</evidence>
<evidence type="ECO:0000313" key="1">
    <source>
        <dbReference type="EMBL" id="ACV63048.1"/>
    </source>
</evidence>